<evidence type="ECO:0000256" key="6">
    <source>
        <dbReference type="SAM" id="MobiDB-lite"/>
    </source>
</evidence>
<keyword evidence="10" id="KW-1185">Reference proteome</keyword>
<name>A0ABR4MAY9_9PEZI</name>
<dbReference type="PANTHER" id="PTHR23240:SF6">
    <property type="entry name" value="DNA CROSS-LINK REPAIR 1A PROTEIN"/>
    <property type="match status" value="1"/>
</dbReference>
<reference evidence="9 10" key="1">
    <citation type="submission" date="2020-05" db="EMBL/GenBank/DDBJ databases">
        <title>Ceratocystis lukuohia genome.</title>
        <authorList>
            <person name="Harrington T.C."/>
            <person name="Kim K."/>
            <person name="Mayers C.G."/>
        </authorList>
    </citation>
    <scope>NUCLEOTIDE SEQUENCE [LARGE SCALE GENOMIC DNA]</scope>
    <source>
        <strain evidence="9 10">C4212</strain>
    </source>
</reference>
<keyword evidence="5" id="KW-0539">Nucleus</keyword>
<gene>
    <name evidence="9" type="ORF">HOO65_080391</name>
</gene>
<evidence type="ECO:0000256" key="1">
    <source>
        <dbReference type="ARBA" id="ARBA00004123"/>
    </source>
</evidence>
<dbReference type="Pfam" id="PF07522">
    <property type="entry name" value="DRMBL"/>
    <property type="match status" value="1"/>
</dbReference>
<feature type="compositionally biased region" description="Pro residues" evidence="6">
    <location>
        <begin position="304"/>
        <end position="313"/>
    </location>
</feature>
<feature type="compositionally biased region" description="Acidic residues" evidence="6">
    <location>
        <begin position="145"/>
        <end position="154"/>
    </location>
</feature>
<dbReference type="CDD" id="cd16273">
    <property type="entry name" value="SNM1A-1C-like_MBL-fold"/>
    <property type="match status" value="1"/>
</dbReference>
<dbReference type="InterPro" id="IPR011084">
    <property type="entry name" value="DRMBL"/>
</dbReference>
<evidence type="ECO:0000256" key="4">
    <source>
        <dbReference type="ARBA" id="ARBA00023204"/>
    </source>
</evidence>
<dbReference type="Gene3D" id="3.40.50.12650">
    <property type="match status" value="1"/>
</dbReference>
<dbReference type="Gene3D" id="3.60.15.10">
    <property type="entry name" value="Ribonuclease Z/Hydroxyacylglutathione hydrolase-like"/>
    <property type="match status" value="1"/>
</dbReference>
<feature type="region of interest" description="Disordered" evidence="6">
    <location>
        <begin position="295"/>
        <end position="349"/>
    </location>
</feature>
<dbReference type="SUPFAM" id="SSF56281">
    <property type="entry name" value="Metallo-hydrolase/oxidoreductase"/>
    <property type="match status" value="1"/>
</dbReference>
<comment type="caution">
    <text evidence="9">The sequence shown here is derived from an EMBL/GenBank/DDBJ whole genome shotgun (WGS) entry which is preliminary data.</text>
</comment>
<feature type="compositionally biased region" description="Basic and acidic residues" evidence="6">
    <location>
        <begin position="73"/>
        <end position="85"/>
    </location>
</feature>
<proteinExistence type="inferred from homology"/>
<comment type="subcellular location">
    <subcellularLocation>
        <location evidence="1">Nucleus</location>
    </subcellularLocation>
</comment>
<dbReference type="Pfam" id="PF12706">
    <property type="entry name" value="Lactamase_B_2"/>
    <property type="match status" value="1"/>
</dbReference>
<evidence type="ECO:0000256" key="2">
    <source>
        <dbReference type="ARBA" id="ARBA00010304"/>
    </source>
</evidence>
<dbReference type="EMBL" id="JABSNW010000008">
    <property type="protein sequence ID" value="KAL2885441.1"/>
    <property type="molecule type" value="Genomic_DNA"/>
</dbReference>
<dbReference type="InterPro" id="IPR036866">
    <property type="entry name" value="RibonucZ/Hydroxyglut_hydro"/>
</dbReference>
<feature type="domain" description="Metallo-beta-lactamase" evidence="8">
    <location>
        <begin position="414"/>
        <end position="525"/>
    </location>
</feature>
<dbReference type="PANTHER" id="PTHR23240">
    <property type="entry name" value="DNA CROSS-LINK REPAIR PROTEIN PSO2/SNM1-RELATED"/>
    <property type="match status" value="1"/>
</dbReference>
<evidence type="ECO:0000256" key="3">
    <source>
        <dbReference type="ARBA" id="ARBA00022763"/>
    </source>
</evidence>
<comment type="similarity">
    <text evidence="2">Belongs to the DNA repair metallo-beta-lactamase (DRMBL) family.</text>
</comment>
<dbReference type="InterPro" id="IPR001279">
    <property type="entry name" value="Metallo-B-lactamas"/>
</dbReference>
<feature type="domain" description="DNA repair metallo-beta-lactamase" evidence="7">
    <location>
        <begin position="676"/>
        <end position="813"/>
    </location>
</feature>
<keyword evidence="4" id="KW-0234">DNA repair</keyword>
<organism evidence="9 10">
    <name type="scientific">Ceratocystis lukuohia</name>
    <dbReference type="NCBI Taxonomy" id="2019550"/>
    <lineage>
        <taxon>Eukaryota</taxon>
        <taxon>Fungi</taxon>
        <taxon>Dikarya</taxon>
        <taxon>Ascomycota</taxon>
        <taxon>Pezizomycotina</taxon>
        <taxon>Sordariomycetes</taxon>
        <taxon>Hypocreomycetidae</taxon>
        <taxon>Microascales</taxon>
        <taxon>Ceratocystidaceae</taxon>
        <taxon>Ceratocystis</taxon>
    </lineage>
</organism>
<feature type="compositionally biased region" description="Low complexity" evidence="6">
    <location>
        <begin position="122"/>
        <end position="133"/>
    </location>
</feature>
<dbReference type="Proteomes" id="UP001610728">
    <property type="component" value="Unassembled WGS sequence"/>
</dbReference>
<feature type="compositionally biased region" description="Polar residues" evidence="6">
    <location>
        <begin position="316"/>
        <end position="331"/>
    </location>
</feature>
<evidence type="ECO:0000259" key="8">
    <source>
        <dbReference type="Pfam" id="PF12706"/>
    </source>
</evidence>
<keyword evidence="3" id="KW-0227">DNA damage</keyword>
<evidence type="ECO:0000259" key="7">
    <source>
        <dbReference type="Pfam" id="PF07522"/>
    </source>
</evidence>
<dbReference type="GeneID" id="98121127"/>
<protein>
    <submittedName>
        <fullName evidence="9">Dna cross-link repair protein pso2 snm1</fullName>
    </submittedName>
</protein>
<dbReference type="RefSeq" id="XP_070856621.1">
    <property type="nucleotide sequence ID" value="XM_071001549.1"/>
</dbReference>
<feature type="region of interest" description="Disordered" evidence="6">
    <location>
        <begin position="68"/>
        <end position="180"/>
    </location>
</feature>
<evidence type="ECO:0000313" key="10">
    <source>
        <dbReference type="Proteomes" id="UP001610728"/>
    </source>
</evidence>
<accession>A0ABR4MAY9</accession>
<evidence type="ECO:0000256" key="5">
    <source>
        <dbReference type="ARBA" id="ARBA00023242"/>
    </source>
</evidence>
<evidence type="ECO:0000313" key="9">
    <source>
        <dbReference type="EMBL" id="KAL2885441.1"/>
    </source>
</evidence>
<sequence>MAKFDFGKRKKPAQTKIAFPKLTPEEVEAANEKKKAKPTTTILSFFKKVDQDVLFISEDAKALSALNRAGGNLEEKSPDEADIRYNESNSPVKRRKLSSEPELPETIRPEMPPLLKRLAENQDQQPSIPSSPSKGASKVGGFVFDDSDSETEPLDENRGESAAFQFKSRASSPSPMKPFMPHETSVLEELLRKAPASPPPVSTSANPEVNEDLSNDHEDDDELFLGANVIDIAEEEREAMLAIRELDRREAALNGIVIHDDEGDFHAPDQEDKPMCPICYGSLQFASSDEATRHVNSCIDGNPTPLPTGPRPQPQAKSSSSSMFQGRTSLASKAAVPRPGQANPFQPSLTTSNTALSAFSKLMAARVENKAWSEASDQEQASKGKPAHTRTCPFYKIMPGFSICVDAFRYGAVQGCKAYFLSHFHSDHYIGLSSSWCHGPIYCSKVTGALMKKQLRVAAKWIVELEWDVCTEVPGTDGATVTMIPANHCPGSSLFLFEKKMLPAAIKKQRILHCGDFRACTDHVTHPLLRPETIDAISGKVQQQKIDICYLDTTYLDPRYAFPPQDDVISACAELCSEISANPDLPCELWDRLQKGTKPKKPSPAAISKFFSNNTPQAQTQTTLPNAPDKKLLVICGTYSIGKERVCVGIAKAMKTKIFAPSRKLAICKLLDDPTLTALLTSDPLAAQVHLQSLGEIRADVIEEYRRNYGTRFSRVIAFRPSGWTYHPPAVCSDGSRAPPPNSQPGQVPTTQLLHGAYWRARFNKSDVTAVRGATKTAMCLGVPYSEHSSFRELALFVMSLNIERVVPTVNVGSDAARKKMKGWIYRWISERRRGGLLTVLEGDEDSGQTVDLWDGKIGKSGGVWW</sequence>